<protein>
    <submittedName>
        <fullName evidence="2">Uncharacterized protein</fullName>
    </submittedName>
</protein>
<feature type="region of interest" description="Disordered" evidence="1">
    <location>
        <begin position="1"/>
        <end position="48"/>
    </location>
</feature>
<name>A0A6H5J184_9HYME</name>
<reference evidence="2 3" key="1">
    <citation type="submission" date="2020-02" db="EMBL/GenBank/DDBJ databases">
        <authorList>
            <person name="Ferguson B K."/>
        </authorList>
    </citation>
    <scope>NUCLEOTIDE SEQUENCE [LARGE SCALE GENOMIC DNA]</scope>
</reference>
<evidence type="ECO:0000256" key="1">
    <source>
        <dbReference type="SAM" id="MobiDB-lite"/>
    </source>
</evidence>
<dbReference type="AlphaFoldDB" id="A0A6H5J184"/>
<dbReference type="EMBL" id="CADCXV010001354">
    <property type="protein sequence ID" value="CAB0043858.1"/>
    <property type="molecule type" value="Genomic_DNA"/>
</dbReference>
<evidence type="ECO:0000313" key="3">
    <source>
        <dbReference type="Proteomes" id="UP000479190"/>
    </source>
</evidence>
<keyword evidence="3" id="KW-1185">Reference proteome</keyword>
<feature type="compositionally biased region" description="Basic residues" evidence="1">
    <location>
        <begin position="1"/>
        <end position="20"/>
    </location>
</feature>
<sequence length="138" mass="15303">MRRGCKRRKRRRASATRGRRHAESTALAKLASRGRQPVSLPIRPAPRSDHRLRGRLEMVVYRQRKERESCATLTISRAPVISASRRPSIASSGSITGAACITTCTNTFARVIRASAIRSIRLVRVDLWGDALSSVRGP</sequence>
<dbReference type="Proteomes" id="UP000479190">
    <property type="component" value="Unassembled WGS sequence"/>
</dbReference>
<proteinExistence type="predicted"/>
<gene>
    <name evidence="2" type="ORF">TBRA_LOCUS15446</name>
</gene>
<evidence type="ECO:0000313" key="2">
    <source>
        <dbReference type="EMBL" id="CAB0043858.1"/>
    </source>
</evidence>
<organism evidence="2 3">
    <name type="scientific">Trichogramma brassicae</name>
    <dbReference type="NCBI Taxonomy" id="86971"/>
    <lineage>
        <taxon>Eukaryota</taxon>
        <taxon>Metazoa</taxon>
        <taxon>Ecdysozoa</taxon>
        <taxon>Arthropoda</taxon>
        <taxon>Hexapoda</taxon>
        <taxon>Insecta</taxon>
        <taxon>Pterygota</taxon>
        <taxon>Neoptera</taxon>
        <taxon>Endopterygota</taxon>
        <taxon>Hymenoptera</taxon>
        <taxon>Apocrita</taxon>
        <taxon>Proctotrupomorpha</taxon>
        <taxon>Chalcidoidea</taxon>
        <taxon>Trichogrammatidae</taxon>
        <taxon>Trichogramma</taxon>
    </lineage>
</organism>
<accession>A0A6H5J184</accession>